<organism evidence="2 3">
    <name type="scientific">Daphnia magna</name>
    <dbReference type="NCBI Taxonomy" id="35525"/>
    <lineage>
        <taxon>Eukaryota</taxon>
        <taxon>Metazoa</taxon>
        <taxon>Ecdysozoa</taxon>
        <taxon>Arthropoda</taxon>
        <taxon>Crustacea</taxon>
        <taxon>Branchiopoda</taxon>
        <taxon>Diplostraca</taxon>
        <taxon>Cladocera</taxon>
        <taxon>Anomopoda</taxon>
        <taxon>Daphniidae</taxon>
        <taxon>Daphnia</taxon>
    </lineage>
</organism>
<reference evidence="2 3" key="1">
    <citation type="submission" date="2016-03" db="EMBL/GenBank/DDBJ databases">
        <title>EvidentialGene: Evidence-directed Construction of Genes on Genomes.</title>
        <authorList>
            <person name="Gilbert D.G."/>
            <person name="Choi J.-H."/>
            <person name="Mockaitis K."/>
            <person name="Colbourne J."/>
            <person name="Pfrender M."/>
        </authorList>
    </citation>
    <scope>NUCLEOTIDE SEQUENCE [LARGE SCALE GENOMIC DNA]</scope>
    <source>
        <strain evidence="2 3">Xinb3</strain>
        <tissue evidence="2">Complete organism</tissue>
    </source>
</reference>
<gene>
    <name evidence="2" type="ORF">APZ42_025559</name>
</gene>
<dbReference type="EMBL" id="LRGB01001899">
    <property type="protein sequence ID" value="KZS10072.1"/>
    <property type="molecule type" value="Genomic_DNA"/>
</dbReference>
<dbReference type="Proteomes" id="UP000076858">
    <property type="component" value="Unassembled WGS sequence"/>
</dbReference>
<feature type="signal peptide" evidence="1">
    <location>
        <begin position="1"/>
        <end position="17"/>
    </location>
</feature>
<keyword evidence="3" id="KW-1185">Reference proteome</keyword>
<evidence type="ECO:0000256" key="1">
    <source>
        <dbReference type="SAM" id="SignalP"/>
    </source>
</evidence>
<keyword evidence="1" id="KW-0732">Signal</keyword>
<evidence type="ECO:0000313" key="3">
    <source>
        <dbReference type="Proteomes" id="UP000076858"/>
    </source>
</evidence>
<evidence type="ECO:0008006" key="4">
    <source>
        <dbReference type="Google" id="ProtNLM"/>
    </source>
</evidence>
<comment type="caution">
    <text evidence="2">The sequence shown here is derived from an EMBL/GenBank/DDBJ whole genome shotgun (WGS) entry which is preliminary data.</text>
</comment>
<feature type="chain" id="PRO_5007853222" description="Secreted protein" evidence="1">
    <location>
        <begin position="18"/>
        <end position="84"/>
    </location>
</feature>
<accession>A0A164SYL9</accession>
<proteinExistence type="predicted"/>
<sequence>MIFKRIINFMFPFCVLCGFVPQRITVLMLVNGRLHTVVMSFFQDSCMFPNELNGDNINFLKGVFHTKGVVGLSGRSHSRKSRKK</sequence>
<name>A0A164SYL9_9CRUS</name>
<evidence type="ECO:0000313" key="2">
    <source>
        <dbReference type="EMBL" id="KZS10072.1"/>
    </source>
</evidence>
<protein>
    <recommendedName>
        <fullName evidence="4">Secreted protein</fullName>
    </recommendedName>
</protein>
<dbReference type="AlphaFoldDB" id="A0A164SYL9"/>